<name>A0ACB8KSH5_CITSI</name>
<comment type="caution">
    <text evidence="1">The sequence shown here is derived from an EMBL/GenBank/DDBJ whole genome shotgun (WGS) entry which is preliminary data.</text>
</comment>
<reference evidence="2" key="1">
    <citation type="journal article" date="2023" name="Hortic. Res.">
        <title>A chromosome-level phased genome enabling allele-level studies in sweet orange: a case study on citrus Huanglongbing tolerance.</title>
        <authorList>
            <person name="Wu B."/>
            <person name="Yu Q."/>
            <person name="Deng Z."/>
            <person name="Duan Y."/>
            <person name="Luo F."/>
            <person name="Gmitter F. Jr."/>
        </authorList>
    </citation>
    <scope>NUCLEOTIDE SEQUENCE [LARGE SCALE GENOMIC DNA]</scope>
    <source>
        <strain evidence="2">cv. Valencia</strain>
    </source>
</reference>
<evidence type="ECO:0000313" key="1">
    <source>
        <dbReference type="EMBL" id="KAH9757400.1"/>
    </source>
</evidence>
<gene>
    <name evidence="1" type="ORF">KPL71_016382</name>
</gene>
<evidence type="ECO:0000313" key="2">
    <source>
        <dbReference type="Proteomes" id="UP000829398"/>
    </source>
</evidence>
<accession>A0ACB8KSH5</accession>
<protein>
    <submittedName>
        <fullName evidence="1">Alcohol dehydrogenase 1</fullName>
    </submittedName>
</protein>
<keyword evidence="2" id="KW-1185">Reference proteome</keyword>
<dbReference type="EMBL" id="CM039174">
    <property type="protein sequence ID" value="KAH9757400.1"/>
    <property type="molecule type" value="Genomic_DNA"/>
</dbReference>
<proteinExistence type="predicted"/>
<organism evidence="1 2">
    <name type="scientific">Citrus sinensis</name>
    <name type="common">Sweet orange</name>
    <name type="synonym">Citrus aurantium var. sinensis</name>
    <dbReference type="NCBI Taxonomy" id="2711"/>
    <lineage>
        <taxon>Eukaryota</taxon>
        <taxon>Viridiplantae</taxon>
        <taxon>Streptophyta</taxon>
        <taxon>Embryophyta</taxon>
        <taxon>Tracheophyta</taxon>
        <taxon>Spermatophyta</taxon>
        <taxon>Magnoliopsida</taxon>
        <taxon>eudicotyledons</taxon>
        <taxon>Gunneridae</taxon>
        <taxon>Pentapetalae</taxon>
        <taxon>rosids</taxon>
        <taxon>malvids</taxon>
        <taxon>Sapindales</taxon>
        <taxon>Rutaceae</taxon>
        <taxon>Aurantioideae</taxon>
        <taxon>Citrus</taxon>
    </lineage>
</organism>
<sequence>MPRLHRPINLSPVSQLKIWAPPSLRVNHGRSVATSRCHCTAFTFGSFGQKPLFPRISGHEAAGVQGVLPTRHCQSEESNTGDLLRINTERGIMTNDGQSRFSIKEKLIYNFLGTSTFGEYTVVHVGCVVKISPAAPLDEVCVLSCGISTGLGASLNGASTIVGVNLNPNRISDAKNFGVNEFVNLKDYNKPVQQVIAEMTDGRVDRRVEYTGNIQAMISAFECVHDELEMEKFITHSASFSEISKSFEYMLKGESLRTIICMDG</sequence>
<dbReference type="Proteomes" id="UP000829398">
    <property type="component" value="Chromosome 5"/>
</dbReference>